<evidence type="ECO:0000313" key="2">
    <source>
        <dbReference type="Proteomes" id="UP000270094"/>
    </source>
</evidence>
<keyword evidence="2" id="KW-1185">Reference proteome</keyword>
<dbReference type="EMBL" id="UYYB01123212">
    <property type="protein sequence ID" value="VDM83457.1"/>
    <property type="molecule type" value="Genomic_DNA"/>
</dbReference>
<reference evidence="1 2" key="1">
    <citation type="submission" date="2018-11" db="EMBL/GenBank/DDBJ databases">
        <authorList>
            <consortium name="Pathogen Informatics"/>
        </authorList>
    </citation>
    <scope>NUCLEOTIDE SEQUENCE [LARGE SCALE GENOMIC DNA]</scope>
</reference>
<accession>A0A3P7K4W8</accession>
<sequence length="105" mass="11779">MLGMGVHSDGLLMQRMVLRYERRIDKISSFDKKCNRALPFGEERQIDVGGDCPRVVSVELKSPSESLKSFRPEIYDGTCVGSIAIIFKETVFGTNLPTERLGLLK</sequence>
<dbReference type="AlphaFoldDB" id="A0A3P7K4W8"/>
<proteinExistence type="predicted"/>
<evidence type="ECO:0000313" key="1">
    <source>
        <dbReference type="EMBL" id="VDM83457.1"/>
    </source>
</evidence>
<protein>
    <submittedName>
        <fullName evidence="1">Uncharacterized protein</fullName>
    </submittedName>
</protein>
<dbReference type="Proteomes" id="UP000270094">
    <property type="component" value="Unassembled WGS sequence"/>
</dbReference>
<gene>
    <name evidence="1" type="ORF">SVUK_LOCUS18455</name>
</gene>
<name>A0A3P7K4W8_STRVU</name>
<organism evidence="1 2">
    <name type="scientific">Strongylus vulgaris</name>
    <name type="common">Blood worm</name>
    <dbReference type="NCBI Taxonomy" id="40348"/>
    <lineage>
        <taxon>Eukaryota</taxon>
        <taxon>Metazoa</taxon>
        <taxon>Ecdysozoa</taxon>
        <taxon>Nematoda</taxon>
        <taxon>Chromadorea</taxon>
        <taxon>Rhabditida</taxon>
        <taxon>Rhabditina</taxon>
        <taxon>Rhabditomorpha</taxon>
        <taxon>Strongyloidea</taxon>
        <taxon>Strongylidae</taxon>
        <taxon>Strongylus</taxon>
    </lineage>
</organism>